<dbReference type="Pfam" id="PF08312">
    <property type="entry name" value="cwf21"/>
    <property type="match status" value="1"/>
</dbReference>
<organism evidence="2 3">
    <name type="scientific">Pelagomonas calceolata</name>
    <dbReference type="NCBI Taxonomy" id="35677"/>
    <lineage>
        <taxon>Eukaryota</taxon>
        <taxon>Sar</taxon>
        <taxon>Stramenopiles</taxon>
        <taxon>Ochrophyta</taxon>
        <taxon>Pelagophyceae</taxon>
        <taxon>Pelagomonadales</taxon>
        <taxon>Pelagomonadaceae</taxon>
        <taxon>Pelagomonas</taxon>
    </lineage>
</organism>
<dbReference type="GO" id="GO:0005634">
    <property type="term" value="C:nucleus"/>
    <property type="evidence" value="ECO:0007669"/>
    <property type="project" value="UniProtKB-ARBA"/>
</dbReference>
<dbReference type="EMBL" id="CAKKNE010000005">
    <property type="protein sequence ID" value="CAH0376606.1"/>
    <property type="molecule type" value="Genomic_DNA"/>
</dbReference>
<gene>
    <name evidence="2" type="ORF">PECAL_5P12060</name>
</gene>
<sequence length="241" mass="26692">MAQWQQEHEAKRRIEALVFEHRCELEDDGLDPDEIDRRCVEFRSQLNTTAAAPPAVVDEVSQPLPRLLEQLLSPDDRAAVERAAVVCRRRYPRLNGEGDVTGSVAHAITYLHRDGYFGRDHGPLLKKITDAMARDWRGPPLTVRCVEHHVYTEGGGLILEDHRDIGSSLSLSVLLSDEYAGGAFTTTSEAGVVLTHAPRVGDGVLFASETVHNVSTIESGERRALVIELWTGPATTHDRSR</sequence>
<evidence type="ECO:0000313" key="2">
    <source>
        <dbReference type="EMBL" id="CAH0376606.1"/>
    </source>
</evidence>
<reference evidence="2" key="1">
    <citation type="submission" date="2021-11" db="EMBL/GenBank/DDBJ databases">
        <authorList>
            <consortium name="Genoscope - CEA"/>
            <person name="William W."/>
        </authorList>
    </citation>
    <scope>NUCLEOTIDE SEQUENCE</scope>
</reference>
<dbReference type="InterPro" id="IPR013170">
    <property type="entry name" value="mRNA_splic_Cwf21_dom"/>
</dbReference>
<dbReference type="SMART" id="SM01115">
    <property type="entry name" value="cwf21"/>
    <property type="match status" value="1"/>
</dbReference>
<protein>
    <recommendedName>
        <fullName evidence="1">CWF21 domain-containing protein</fullName>
    </recommendedName>
</protein>
<dbReference type="Gene3D" id="6.10.140.420">
    <property type="match status" value="1"/>
</dbReference>
<dbReference type="CDD" id="cd21372">
    <property type="entry name" value="cwf21_CWC21-like"/>
    <property type="match status" value="1"/>
</dbReference>
<evidence type="ECO:0000259" key="1">
    <source>
        <dbReference type="SMART" id="SM01115"/>
    </source>
</evidence>
<comment type="caution">
    <text evidence="2">The sequence shown here is derived from an EMBL/GenBank/DDBJ whole genome shotgun (WGS) entry which is preliminary data.</text>
</comment>
<accession>A0A8J2SWY7</accession>
<evidence type="ECO:0000313" key="3">
    <source>
        <dbReference type="Proteomes" id="UP000789595"/>
    </source>
</evidence>
<dbReference type="OrthoDB" id="193947at2759"/>
<name>A0A8J2SWY7_9STRA</name>
<feature type="domain" description="CWF21" evidence="1">
    <location>
        <begin position="6"/>
        <end position="51"/>
    </location>
</feature>
<proteinExistence type="predicted"/>
<dbReference type="Proteomes" id="UP000789595">
    <property type="component" value="Unassembled WGS sequence"/>
</dbReference>
<dbReference type="AlphaFoldDB" id="A0A8J2SWY7"/>
<dbReference type="Gene3D" id="2.60.120.620">
    <property type="entry name" value="q2cbj1_9rhob like domain"/>
    <property type="match status" value="1"/>
</dbReference>
<keyword evidence="3" id="KW-1185">Reference proteome</keyword>